<dbReference type="Proteomes" id="UP001519887">
    <property type="component" value="Unassembled WGS sequence"/>
</dbReference>
<dbReference type="InterPro" id="IPR001466">
    <property type="entry name" value="Beta-lactam-related"/>
</dbReference>
<keyword evidence="3" id="KW-1185">Reference proteome</keyword>
<proteinExistence type="predicted"/>
<protein>
    <submittedName>
        <fullName evidence="2">Beta-lactamase family protein</fullName>
    </submittedName>
</protein>
<organism evidence="2 3">
    <name type="scientific">Paenibacillus sepulcri</name>
    <dbReference type="NCBI Taxonomy" id="359917"/>
    <lineage>
        <taxon>Bacteria</taxon>
        <taxon>Bacillati</taxon>
        <taxon>Bacillota</taxon>
        <taxon>Bacilli</taxon>
        <taxon>Bacillales</taxon>
        <taxon>Paenibacillaceae</taxon>
        <taxon>Paenibacillus</taxon>
    </lineage>
</organism>
<name>A0ABS7BVT2_9BACL</name>
<dbReference type="InterPro" id="IPR050789">
    <property type="entry name" value="Diverse_Enzym_Activities"/>
</dbReference>
<evidence type="ECO:0000313" key="3">
    <source>
        <dbReference type="Proteomes" id="UP001519887"/>
    </source>
</evidence>
<dbReference type="InterPro" id="IPR012338">
    <property type="entry name" value="Beta-lactam/transpept-like"/>
</dbReference>
<feature type="domain" description="Beta-lactamase-related" evidence="1">
    <location>
        <begin position="18"/>
        <end position="314"/>
    </location>
</feature>
<evidence type="ECO:0000259" key="1">
    <source>
        <dbReference type="Pfam" id="PF00144"/>
    </source>
</evidence>
<sequence>MKRIVNGHFQDLNIYAQNIQKETGATAAAVCIIHKDTVVNEWYAGTHDFSPESRKVDEATRFNVGSIRKTYLGLAVSLLIEQGRINSVDDEIAGYLNEPEEAAKGVTLRQLLTHTHGLMEADGAIVREFPAGESWAYRNTGITLLTRLVKHLSAQNVSEFVQSSILAPYHLNKTGWRTSYDEHLIYNYYKDKHTWVGPNDSDAGDQGNLFISAEDMAAWGYIHLRKGCMNGKQVLPQTVFERVTELHTPSTVPEHLPRNGFVWWLQSSSPLNQIGEHVPNGAYQILGITGCTCLVIPHYDAVVVRMYNQLNNPVGFDYLSEIRMFGNIAAGLLDSYKAAQPS</sequence>
<accession>A0ABS7BVT2</accession>
<dbReference type="EMBL" id="JAHZIK010000016">
    <property type="protein sequence ID" value="MBW7452764.1"/>
    <property type="molecule type" value="Genomic_DNA"/>
</dbReference>
<evidence type="ECO:0000313" key="2">
    <source>
        <dbReference type="EMBL" id="MBW7452764.1"/>
    </source>
</evidence>
<reference evidence="2 3" key="1">
    <citation type="submission" date="2021-07" db="EMBL/GenBank/DDBJ databases">
        <title>Paenibacillus radiodurans sp. nov., isolated from the southeastern edge of Tengger Desert.</title>
        <authorList>
            <person name="Zhang G."/>
        </authorList>
    </citation>
    <scope>NUCLEOTIDE SEQUENCE [LARGE SCALE GENOMIC DNA]</scope>
    <source>
        <strain evidence="2 3">CCM 7311</strain>
    </source>
</reference>
<gene>
    <name evidence="2" type="ORF">K0U00_01740</name>
</gene>
<dbReference type="Gene3D" id="3.40.710.10">
    <property type="entry name" value="DD-peptidase/beta-lactamase superfamily"/>
    <property type="match status" value="1"/>
</dbReference>
<dbReference type="PANTHER" id="PTHR43283:SF7">
    <property type="entry name" value="BETA-LACTAMASE-RELATED DOMAIN-CONTAINING PROTEIN"/>
    <property type="match status" value="1"/>
</dbReference>
<comment type="caution">
    <text evidence="2">The sequence shown here is derived from an EMBL/GenBank/DDBJ whole genome shotgun (WGS) entry which is preliminary data.</text>
</comment>
<dbReference type="PANTHER" id="PTHR43283">
    <property type="entry name" value="BETA-LACTAMASE-RELATED"/>
    <property type="match status" value="1"/>
</dbReference>
<dbReference type="Pfam" id="PF00144">
    <property type="entry name" value="Beta-lactamase"/>
    <property type="match status" value="1"/>
</dbReference>
<dbReference type="SUPFAM" id="SSF56601">
    <property type="entry name" value="beta-lactamase/transpeptidase-like"/>
    <property type="match status" value="1"/>
</dbReference>
<dbReference type="RefSeq" id="WP_210046502.1">
    <property type="nucleotide sequence ID" value="NZ_JBHLVU010000030.1"/>
</dbReference>